<evidence type="ECO:0000313" key="2">
    <source>
        <dbReference type="EMBL" id="QOY43240.1"/>
    </source>
</evidence>
<name>F0X5T6_CRYPV</name>
<dbReference type="OMA" id="ISKSIMF"/>
<reference evidence="2 3" key="2">
    <citation type="submission" date="2019-09" db="EMBL/GenBank/DDBJ databases">
        <title>Consistent, comparative and evidence-based genome assembly and annotation for Cryptosporidium parvum, C. hominis and C. tyzzeri.</title>
        <authorList>
            <person name="Baptista R.P."/>
            <person name="Li Y."/>
            <person name="Sateriale A."/>
            <person name="Ansell B."/>
            <person name="Jex A."/>
            <person name="Sanders M."/>
            <person name="Brooks K."/>
            <person name="Tracey A."/>
            <person name="Berriman M."/>
            <person name="Striepen B."/>
            <person name="Cotton J.A."/>
            <person name="Kissinger J.C."/>
        </authorList>
    </citation>
    <scope>NUCLEOTIDE SEQUENCE [LARGE SCALE GENOMIC DNA]</scope>
    <source>
        <strain evidence="2 3">IOWA-ATCC</strain>
    </source>
</reference>
<protein>
    <submittedName>
        <fullName evidence="1">Cgd1_3810 protein</fullName>
    </submittedName>
</protein>
<dbReference type="EMBL" id="CP044422">
    <property type="protein sequence ID" value="QOY43240.1"/>
    <property type="molecule type" value="Genomic_DNA"/>
</dbReference>
<dbReference type="VEuPathDB" id="CryptoDB:cgd1_3810"/>
<organism evidence="1">
    <name type="scientific">Cryptosporidium parvum</name>
    <dbReference type="NCBI Taxonomy" id="5807"/>
    <lineage>
        <taxon>Eukaryota</taxon>
        <taxon>Sar</taxon>
        <taxon>Alveolata</taxon>
        <taxon>Apicomplexa</taxon>
        <taxon>Conoidasida</taxon>
        <taxon>Coccidia</taxon>
        <taxon>Eucoccidiorida</taxon>
        <taxon>Eimeriorina</taxon>
        <taxon>Cryptosporidiidae</taxon>
        <taxon>Cryptosporidium</taxon>
    </lineage>
</organism>
<dbReference type="Proteomes" id="UP000593906">
    <property type="component" value="Chromosome 1"/>
</dbReference>
<dbReference type="AlphaFoldDB" id="F0X5T6"/>
<evidence type="ECO:0000313" key="3">
    <source>
        <dbReference type="Proteomes" id="UP000593906"/>
    </source>
</evidence>
<proteinExistence type="evidence at transcript level"/>
<gene>
    <name evidence="1" type="primary">cgd1_3810</name>
    <name evidence="2" type="ORF">CPATCC_000009</name>
</gene>
<sequence>MKFSKYSKISLGLLAGAFATATSVFSHPVYISEWASEIRSIVASKNLKIEAPEQLEQVLLSGINFDSFDASCSALLQKVIKEISFDSTPLNLESALDICAVINPWNSMECSGITGVTASYARSLQEFVRIRDSSKGDLRAACLVASAIAPGRPFAPLIKGSIKSKCQEVCSGPLSKSISAIDPSFCSLSIDLCNSVDFSLYAAFSSFNERELGIAVAVSVLLSEGSAGLRTSFREGCRFVHFLKNKGSLPTASSEVSESDLLSNISEFYRSKLVESGLLPATDSNLRSGDAVFLKVLNSQVARAIITVLEAQIPKKQADVRPKKPTIASTHITSSEVSPLSEASDSLSTEVKIQSFTETGQTSTSPVLESWFETIKQSIKKGTKDIDREFDDALNKAIARFDPSSVYFSCVSELKRFSLGSHRRITEACRKIDPFSHVKCQKLNHFELMAMIKLREELEKHGRDIVVDLRDLCTVASKMSMESFLRTRDEELSSMCIRTLKKSSFKSKYPISERGIKKACIKFDYFRTSSCGNLVSNYPEKVNFVLSLASNMFDKRTDKERLQIIRESEFSTPSYADICNSVERVPVETVEECIFELRDSLSKFKSIASLLNIEGACIASLEETPFGRYPHYPHYPPYPDTQFDRYPQSIYPGHLHRPVIPKKSVRRFYKDIEFQPQFPSQHWLRTELPDILEQRAPFLEQEYSESRKGYYKDQEGRPVYHDGYRYRLNGNWYVKLGEMWYIDNSSSLDFIKISPGDPRHSNYPLSFYEKSPSDPKGPLRRKSFATYLSPQSSYYYPGSSNYLYTLYGKRPGQGYYPTGAHHPFYSKCEKCHNWIPYGHAHEHDAVQMKKSLSRFEEKLPSTKDESAIGGGYVTVTNEYDGDGKLIVKTVEKTALPEANPPQGKREVGVQVG</sequence>
<reference evidence="1" key="1">
    <citation type="submission" date="2011-02" db="EMBL/GenBank/DDBJ databases">
        <title>Construction and analysis of full-length cDNA library of Cryptosporidium parvum.</title>
        <authorList>
            <person name="Yamagishi J."/>
            <person name="Wakaguri H."/>
            <person name="Sugano S."/>
            <person name="Kawano S."/>
            <person name="Fujisaki K."/>
            <person name="Sugimoto C."/>
            <person name="Watanabe J."/>
            <person name="Suzuki Y."/>
            <person name="Kimata I."/>
            <person name="Xuan X."/>
        </authorList>
    </citation>
    <scope>NUCLEOTIDE SEQUENCE</scope>
    <source>
        <strain evidence="1">HNJ-1</strain>
    </source>
</reference>
<accession>F0X5T6</accession>
<dbReference type="EMBL" id="FX115854">
    <property type="protein sequence ID" value="BAJ77957.1"/>
    <property type="molecule type" value="mRNA"/>
</dbReference>
<evidence type="ECO:0000313" key="1">
    <source>
        <dbReference type="EMBL" id="BAJ77957.1"/>
    </source>
</evidence>
<dbReference type="VEuPathDB" id="CryptoDB:CPATCC_0035450"/>